<reference evidence="1 2" key="1">
    <citation type="journal article" date="2020" name="BMC Genomics">
        <title>Intraspecific diversification of the crop wild relative Brassica cretica Lam. using demographic model selection.</title>
        <authorList>
            <person name="Kioukis A."/>
            <person name="Michalopoulou V.A."/>
            <person name="Briers L."/>
            <person name="Pirintsos S."/>
            <person name="Studholme D.J."/>
            <person name="Pavlidis P."/>
            <person name="Sarris P.F."/>
        </authorList>
    </citation>
    <scope>NUCLEOTIDE SEQUENCE [LARGE SCALE GENOMIC DNA]</scope>
    <source>
        <strain evidence="2">cv. PFS-1207/04</strain>
    </source>
</reference>
<dbReference type="Proteomes" id="UP000266723">
    <property type="component" value="Unassembled WGS sequence"/>
</dbReference>
<keyword evidence="2" id="KW-1185">Reference proteome</keyword>
<protein>
    <submittedName>
        <fullName evidence="1">Uncharacterized protein</fullName>
    </submittedName>
</protein>
<proteinExistence type="predicted"/>
<dbReference type="EMBL" id="QGKV02002055">
    <property type="protein sequence ID" value="KAF3498658.1"/>
    <property type="molecule type" value="Genomic_DNA"/>
</dbReference>
<comment type="caution">
    <text evidence="1">The sequence shown here is derived from an EMBL/GenBank/DDBJ whole genome shotgun (WGS) entry which is preliminary data.</text>
</comment>
<organism evidence="1 2">
    <name type="scientific">Brassica cretica</name>
    <name type="common">Mustard</name>
    <dbReference type="NCBI Taxonomy" id="69181"/>
    <lineage>
        <taxon>Eukaryota</taxon>
        <taxon>Viridiplantae</taxon>
        <taxon>Streptophyta</taxon>
        <taxon>Embryophyta</taxon>
        <taxon>Tracheophyta</taxon>
        <taxon>Spermatophyta</taxon>
        <taxon>Magnoliopsida</taxon>
        <taxon>eudicotyledons</taxon>
        <taxon>Gunneridae</taxon>
        <taxon>Pentapetalae</taxon>
        <taxon>rosids</taxon>
        <taxon>malvids</taxon>
        <taxon>Brassicales</taxon>
        <taxon>Brassicaceae</taxon>
        <taxon>Brassiceae</taxon>
        <taxon>Brassica</taxon>
    </lineage>
</organism>
<gene>
    <name evidence="1" type="ORF">DY000_02052627</name>
</gene>
<evidence type="ECO:0000313" key="1">
    <source>
        <dbReference type="EMBL" id="KAF3498658.1"/>
    </source>
</evidence>
<accession>A0ABQ7AM07</accession>
<evidence type="ECO:0000313" key="2">
    <source>
        <dbReference type="Proteomes" id="UP000266723"/>
    </source>
</evidence>
<name>A0ABQ7AM07_BRACR</name>
<sequence>MTIHELKYELNKNSDDNASARNEDIMKTKSLHDLTMFKNISFHQGLFLSGSRLGWEYAVSESDFYFISQDPVIKGVVDLVEAEIISQSQPLSDDGDSTGASTNLSLLQINEMVEKAVSKRKGDRLVGLARRASSYPASSSQAPYADPMILEELHDKDERIGALEEQNTTILPENATIRSENATILAELASQKKFNTEIMQKIDRLMSSSSS</sequence>